<dbReference type="PANTHER" id="PTHR31672">
    <property type="entry name" value="BNACNNG10540D PROTEIN"/>
    <property type="match status" value="1"/>
</dbReference>
<feature type="domain" description="F-box" evidence="1">
    <location>
        <begin position="1"/>
        <end position="45"/>
    </location>
</feature>
<evidence type="ECO:0000259" key="1">
    <source>
        <dbReference type="PROSITE" id="PS50181"/>
    </source>
</evidence>
<dbReference type="InterPro" id="IPR036047">
    <property type="entry name" value="F-box-like_dom_sf"/>
</dbReference>
<gene>
    <name evidence="2" type="ORF">Tco_0747808</name>
</gene>
<dbReference type="Proteomes" id="UP001151760">
    <property type="component" value="Unassembled WGS sequence"/>
</dbReference>
<comment type="caution">
    <text evidence="2">The sequence shown here is derived from an EMBL/GenBank/DDBJ whole genome shotgun (WGS) entry which is preliminary data.</text>
</comment>
<proteinExistence type="predicted"/>
<reference evidence="2" key="2">
    <citation type="submission" date="2022-01" db="EMBL/GenBank/DDBJ databases">
        <authorList>
            <person name="Yamashiro T."/>
            <person name="Shiraishi A."/>
            <person name="Satake H."/>
            <person name="Nakayama K."/>
        </authorList>
    </citation>
    <scope>NUCLEOTIDE SEQUENCE</scope>
</reference>
<dbReference type="InterPro" id="IPR050796">
    <property type="entry name" value="SCF_F-box_component"/>
</dbReference>
<reference evidence="2" key="1">
    <citation type="journal article" date="2022" name="Int. J. Mol. Sci.">
        <title>Draft Genome of Tanacetum Coccineum: Genomic Comparison of Closely Related Tanacetum-Family Plants.</title>
        <authorList>
            <person name="Yamashiro T."/>
            <person name="Shiraishi A."/>
            <person name="Nakayama K."/>
            <person name="Satake H."/>
        </authorList>
    </citation>
    <scope>NUCLEOTIDE SEQUENCE</scope>
</reference>
<organism evidence="2 3">
    <name type="scientific">Tanacetum coccineum</name>
    <dbReference type="NCBI Taxonomy" id="301880"/>
    <lineage>
        <taxon>Eukaryota</taxon>
        <taxon>Viridiplantae</taxon>
        <taxon>Streptophyta</taxon>
        <taxon>Embryophyta</taxon>
        <taxon>Tracheophyta</taxon>
        <taxon>Spermatophyta</taxon>
        <taxon>Magnoliopsida</taxon>
        <taxon>eudicotyledons</taxon>
        <taxon>Gunneridae</taxon>
        <taxon>Pentapetalae</taxon>
        <taxon>asterids</taxon>
        <taxon>campanulids</taxon>
        <taxon>Asterales</taxon>
        <taxon>Asteraceae</taxon>
        <taxon>Asteroideae</taxon>
        <taxon>Anthemideae</taxon>
        <taxon>Anthemidinae</taxon>
        <taxon>Tanacetum</taxon>
    </lineage>
</organism>
<dbReference type="InterPro" id="IPR006527">
    <property type="entry name" value="F-box-assoc_dom_typ1"/>
</dbReference>
<protein>
    <submittedName>
        <fullName evidence="2">F-box domain-containing protein</fullName>
    </submittedName>
</protein>
<evidence type="ECO:0000313" key="3">
    <source>
        <dbReference type="Proteomes" id="UP001151760"/>
    </source>
</evidence>
<dbReference type="PROSITE" id="PS50181">
    <property type="entry name" value="FBOX"/>
    <property type="match status" value="1"/>
</dbReference>
<accession>A0ABQ4YWN5</accession>
<dbReference type="PANTHER" id="PTHR31672:SF10">
    <property type="entry name" value="F-BOX DOMAIN-CONTAINING PROTEIN"/>
    <property type="match status" value="1"/>
</dbReference>
<dbReference type="CDD" id="cd22157">
    <property type="entry name" value="F-box_AtFBW1-like"/>
    <property type="match status" value="1"/>
</dbReference>
<dbReference type="Pfam" id="PF00646">
    <property type="entry name" value="F-box"/>
    <property type="match status" value="1"/>
</dbReference>
<dbReference type="InterPro" id="IPR001810">
    <property type="entry name" value="F-box_dom"/>
</dbReference>
<dbReference type="Pfam" id="PF07734">
    <property type="entry name" value="FBA_1"/>
    <property type="match status" value="1"/>
</dbReference>
<dbReference type="SUPFAM" id="SSF81383">
    <property type="entry name" value="F-box domain"/>
    <property type="match status" value="1"/>
</dbReference>
<evidence type="ECO:0000313" key="2">
    <source>
        <dbReference type="EMBL" id="GJS81267.1"/>
    </source>
</evidence>
<dbReference type="EMBL" id="BQNB010010736">
    <property type="protein sequence ID" value="GJS81267.1"/>
    <property type="molecule type" value="Genomic_DNA"/>
</dbReference>
<keyword evidence="3" id="KW-1185">Reference proteome</keyword>
<sequence length="360" mass="41536">MSDNIPFEIQTEIIKRLPVISLVRFRSVSKPWKSLIDCPEFINSYHICHTQPQHHLLVRYKLGSDQKYVSIADDDTFPQHKFSLTVPRSVNLLEQTIVLCSSHGLICFFGYNNELGFKKRERAVIWNPCVRKCVDVIVPNVLYSPYGYTVVGFGVCPHTGDSKLVKINNLKAHWSDDTDRYYNRWEVEVFSLYWRVYYWHAFDNIIEEHGVRANMIISYDLTSGMFGEVSLPDCLVYAHTLSLCKRDECLALLEYYKEDEIAVCGIWMMKDGVTGSFAKMFTVKVPGRTDRVSEFRKNGEAIRETENDTRVSSRLEVYEPCSQHINDIEISGNCSSFAVTSYVETLLLLDRSDSVIRVAR</sequence>
<name>A0ABQ4YWN5_9ASTR</name>
<dbReference type="SMART" id="SM00256">
    <property type="entry name" value="FBOX"/>
    <property type="match status" value="1"/>
</dbReference>